<dbReference type="GO" id="GO:0042834">
    <property type="term" value="F:peptidoglycan binding"/>
    <property type="evidence" value="ECO:0007669"/>
    <property type="project" value="InterPro"/>
</dbReference>
<dbReference type="Proteomes" id="UP000241829">
    <property type="component" value="Chromosome"/>
</dbReference>
<feature type="compositionally biased region" description="Low complexity" evidence="1">
    <location>
        <begin position="237"/>
        <end position="275"/>
    </location>
</feature>
<keyword evidence="5" id="KW-1185">Reference proteome</keyword>
<sequence>MPRMHASTAHAAYATHSGDAAKGVAAPTSMTMALYRAALGPLGSTEHYLAAFARMDATERVLPGWNGAAAFCTLGWMIFRRLWGELLVYLAGLLVLALLLGALAFGGQALPAPVLAGLMLALVLLAFAVPGLYGDALAHRQVRRHVAAAVEVAPTMLEAIALLERRAADRSRLVAVAGGGAALALLMAVVAVVYLLRPQGGEEGLSPMTAPPAVAASAPLPKAGPEQAPPPVDEPAGEQPAAEQPIAAELTAAEPTPSARPPASATQAEASASAPAVIAAEPAPAPAPVSVPAARQASAAVSKPAPRPASKQAKAQASAPIEAARRLYVNVGLFAEPANARRAHARLRGAGLPVAVHEVTAADGRRLQRVRVGPFAASAEANAAAARIRALGLDAAPAAEKGAE</sequence>
<name>A0A2P1NNE9_9BURK</name>
<feature type="region of interest" description="Disordered" evidence="1">
    <location>
        <begin position="298"/>
        <end position="317"/>
    </location>
</feature>
<organism evidence="4 5">
    <name type="scientific">Pulveribacter suum</name>
    <dbReference type="NCBI Taxonomy" id="2116657"/>
    <lineage>
        <taxon>Bacteria</taxon>
        <taxon>Pseudomonadati</taxon>
        <taxon>Pseudomonadota</taxon>
        <taxon>Betaproteobacteria</taxon>
        <taxon>Burkholderiales</taxon>
        <taxon>Comamonadaceae</taxon>
        <taxon>Pulveribacter</taxon>
    </lineage>
</organism>
<evidence type="ECO:0000259" key="3">
    <source>
        <dbReference type="PROSITE" id="PS51724"/>
    </source>
</evidence>
<accession>A0A2P1NNE9</accession>
<proteinExistence type="predicted"/>
<dbReference type="OrthoDB" id="8912395at2"/>
<dbReference type="EMBL" id="CP027792">
    <property type="protein sequence ID" value="AVP58575.1"/>
    <property type="molecule type" value="Genomic_DNA"/>
</dbReference>
<dbReference type="PROSITE" id="PS51724">
    <property type="entry name" value="SPOR"/>
    <property type="match status" value="1"/>
</dbReference>
<keyword evidence="2" id="KW-0472">Membrane</keyword>
<dbReference type="InterPro" id="IPR007730">
    <property type="entry name" value="SPOR-like_dom"/>
</dbReference>
<dbReference type="InterPro" id="IPR036680">
    <property type="entry name" value="SPOR-like_sf"/>
</dbReference>
<feature type="transmembrane region" description="Helical" evidence="2">
    <location>
        <begin position="86"/>
        <end position="106"/>
    </location>
</feature>
<gene>
    <name evidence="4" type="ORF">C7H73_13480</name>
</gene>
<evidence type="ECO:0000256" key="2">
    <source>
        <dbReference type="SAM" id="Phobius"/>
    </source>
</evidence>
<feature type="transmembrane region" description="Helical" evidence="2">
    <location>
        <begin position="112"/>
        <end position="134"/>
    </location>
</feature>
<feature type="region of interest" description="Disordered" evidence="1">
    <location>
        <begin position="207"/>
        <end position="275"/>
    </location>
</feature>
<keyword evidence="2" id="KW-1133">Transmembrane helix</keyword>
<dbReference type="AlphaFoldDB" id="A0A2P1NNE9"/>
<keyword evidence="2" id="KW-0812">Transmembrane</keyword>
<dbReference type="KEGG" id="melm:C7H73_13480"/>
<reference evidence="5" key="1">
    <citation type="submission" date="2018-03" db="EMBL/GenBank/DDBJ databases">
        <title>Genome sequencing of Melaminivora sp. strain SC2-7.</title>
        <authorList>
            <person name="Kim S.-J."/>
            <person name="Heo J."/>
            <person name="Ahn J.-H."/>
            <person name="Kwon S.-W."/>
        </authorList>
    </citation>
    <scope>NUCLEOTIDE SEQUENCE [LARGE SCALE GENOMIC DNA]</scope>
    <source>
        <strain evidence="5">SC2-7</strain>
    </source>
</reference>
<feature type="transmembrane region" description="Helical" evidence="2">
    <location>
        <begin position="173"/>
        <end position="196"/>
    </location>
</feature>
<evidence type="ECO:0000313" key="5">
    <source>
        <dbReference type="Proteomes" id="UP000241829"/>
    </source>
</evidence>
<dbReference type="Pfam" id="PF05036">
    <property type="entry name" value="SPOR"/>
    <property type="match status" value="1"/>
</dbReference>
<evidence type="ECO:0000313" key="4">
    <source>
        <dbReference type="EMBL" id="AVP58575.1"/>
    </source>
</evidence>
<protein>
    <submittedName>
        <fullName evidence="4">SPOR domain-containing protein</fullName>
    </submittedName>
</protein>
<evidence type="ECO:0000256" key="1">
    <source>
        <dbReference type="SAM" id="MobiDB-lite"/>
    </source>
</evidence>
<feature type="compositionally biased region" description="Low complexity" evidence="1">
    <location>
        <begin position="207"/>
        <end position="223"/>
    </location>
</feature>
<feature type="domain" description="SPOR" evidence="3">
    <location>
        <begin position="321"/>
        <end position="400"/>
    </location>
</feature>
<dbReference type="Gene3D" id="3.30.70.1070">
    <property type="entry name" value="Sporulation related repeat"/>
    <property type="match status" value="1"/>
</dbReference>
<dbReference type="SUPFAM" id="SSF110997">
    <property type="entry name" value="Sporulation related repeat"/>
    <property type="match status" value="1"/>
</dbReference>